<accession>A0A9D1FSH7</accession>
<name>A0A9D1FSH7_9FIRM</name>
<proteinExistence type="inferred from homology"/>
<evidence type="ECO:0000256" key="2">
    <source>
        <dbReference type="HAMAP-Rule" id="MF_01940"/>
    </source>
</evidence>
<dbReference type="EMBL" id="DVJM01000124">
    <property type="protein sequence ID" value="HIS78962.1"/>
    <property type="molecule type" value="Genomic_DNA"/>
</dbReference>
<dbReference type="AlphaFoldDB" id="A0A9D1FSH7"/>
<dbReference type="Gene3D" id="3.90.1140.10">
    <property type="entry name" value="Cyclic phosphodiesterase"/>
    <property type="match status" value="1"/>
</dbReference>
<protein>
    <recommendedName>
        <fullName evidence="2">RNA 2',3'-cyclic phosphodiesterase</fullName>
        <shortName evidence="2">RNA 2',3'-CPDase</shortName>
        <ecNumber evidence="2">3.1.4.58</ecNumber>
    </recommendedName>
</protein>
<evidence type="ECO:0000256" key="1">
    <source>
        <dbReference type="ARBA" id="ARBA00022801"/>
    </source>
</evidence>
<dbReference type="PANTHER" id="PTHR35561">
    <property type="entry name" value="RNA 2',3'-CYCLIC PHOSPHODIESTERASE"/>
    <property type="match status" value="1"/>
</dbReference>
<reference evidence="3" key="1">
    <citation type="submission" date="2020-10" db="EMBL/GenBank/DDBJ databases">
        <authorList>
            <person name="Gilroy R."/>
        </authorList>
    </citation>
    <scope>NUCLEOTIDE SEQUENCE</scope>
    <source>
        <strain evidence="3">6086</strain>
    </source>
</reference>
<evidence type="ECO:0000313" key="3">
    <source>
        <dbReference type="EMBL" id="HIS78962.1"/>
    </source>
</evidence>
<comment type="similarity">
    <text evidence="2">Belongs to the 2H phosphoesterase superfamily. ThpR family.</text>
</comment>
<gene>
    <name evidence="3" type="primary">thpR</name>
    <name evidence="3" type="ORF">IAD03_06290</name>
</gene>
<dbReference type="EC" id="3.1.4.58" evidence="2"/>
<dbReference type="GO" id="GO:0004113">
    <property type="term" value="F:2',3'-cyclic-nucleotide 3'-phosphodiesterase activity"/>
    <property type="evidence" value="ECO:0007669"/>
    <property type="project" value="InterPro"/>
</dbReference>
<dbReference type="HAMAP" id="MF_01940">
    <property type="entry name" value="RNA_CPDase"/>
    <property type="match status" value="1"/>
</dbReference>
<dbReference type="InterPro" id="IPR009097">
    <property type="entry name" value="Cyclic_Pdiesterase"/>
</dbReference>
<dbReference type="InterPro" id="IPR004175">
    <property type="entry name" value="RNA_CPDase"/>
</dbReference>
<dbReference type="Pfam" id="PF13563">
    <property type="entry name" value="2_5_RNA_ligase2"/>
    <property type="match status" value="1"/>
</dbReference>
<comment type="catalytic activity">
    <reaction evidence="2">
        <text>a 3'-end 2',3'-cyclophospho-ribonucleotide-RNA + H2O = a 3'-end 2'-phospho-ribonucleotide-RNA + H(+)</text>
        <dbReference type="Rhea" id="RHEA:11828"/>
        <dbReference type="Rhea" id="RHEA-COMP:10464"/>
        <dbReference type="Rhea" id="RHEA-COMP:17353"/>
        <dbReference type="ChEBI" id="CHEBI:15377"/>
        <dbReference type="ChEBI" id="CHEBI:15378"/>
        <dbReference type="ChEBI" id="CHEBI:83064"/>
        <dbReference type="ChEBI" id="CHEBI:173113"/>
        <dbReference type="EC" id="3.1.4.58"/>
    </reaction>
</comment>
<dbReference type="GO" id="GO:0008664">
    <property type="term" value="F:RNA 2',3'-cyclic 3'-phosphodiesterase activity"/>
    <property type="evidence" value="ECO:0007669"/>
    <property type="project" value="UniProtKB-EC"/>
</dbReference>
<dbReference type="PANTHER" id="PTHR35561:SF1">
    <property type="entry name" value="RNA 2',3'-CYCLIC PHOSPHODIESTERASE"/>
    <property type="match status" value="1"/>
</dbReference>
<dbReference type="SUPFAM" id="SSF55144">
    <property type="entry name" value="LigT-like"/>
    <property type="match status" value="1"/>
</dbReference>
<organism evidence="3 4">
    <name type="scientific">Candidatus Caccousia stercoris</name>
    <dbReference type="NCBI Taxonomy" id="2840723"/>
    <lineage>
        <taxon>Bacteria</taxon>
        <taxon>Bacillati</taxon>
        <taxon>Bacillota</taxon>
        <taxon>Clostridia</taxon>
        <taxon>Eubacteriales</taxon>
        <taxon>Oscillospiraceae</taxon>
        <taxon>Oscillospiraceae incertae sedis</taxon>
        <taxon>Candidatus Caccousia</taxon>
    </lineage>
</organism>
<reference evidence="3" key="2">
    <citation type="journal article" date="2021" name="PeerJ">
        <title>Extensive microbial diversity within the chicken gut microbiome revealed by metagenomics and culture.</title>
        <authorList>
            <person name="Gilroy R."/>
            <person name="Ravi A."/>
            <person name="Getino M."/>
            <person name="Pursley I."/>
            <person name="Horton D.L."/>
            <person name="Alikhan N.F."/>
            <person name="Baker D."/>
            <person name="Gharbi K."/>
            <person name="Hall N."/>
            <person name="Watson M."/>
            <person name="Adriaenssens E.M."/>
            <person name="Foster-Nyarko E."/>
            <person name="Jarju S."/>
            <person name="Secka A."/>
            <person name="Antonio M."/>
            <person name="Oren A."/>
            <person name="Chaudhuri R.R."/>
            <person name="La Ragione R."/>
            <person name="Hildebrand F."/>
            <person name="Pallen M.J."/>
        </authorList>
    </citation>
    <scope>NUCLEOTIDE SEQUENCE</scope>
    <source>
        <strain evidence="3">6086</strain>
    </source>
</reference>
<feature type="active site" description="Proton donor" evidence="2">
    <location>
        <position position="40"/>
    </location>
</feature>
<comment type="caution">
    <text evidence="3">The sequence shown here is derived from an EMBL/GenBank/DDBJ whole genome shotgun (WGS) entry which is preliminary data.</text>
</comment>
<evidence type="ECO:0000313" key="4">
    <source>
        <dbReference type="Proteomes" id="UP000824141"/>
    </source>
</evidence>
<comment type="caution">
    <text evidence="2">Lacks conserved residue(s) required for the propagation of feature annotation.</text>
</comment>
<keyword evidence="1 2" id="KW-0378">Hydrolase</keyword>
<dbReference type="NCBIfam" id="TIGR02258">
    <property type="entry name" value="2_5_ligase"/>
    <property type="match status" value="1"/>
</dbReference>
<feature type="short sequence motif" description="HXTX 2" evidence="2">
    <location>
        <begin position="121"/>
        <end position="124"/>
    </location>
</feature>
<sequence length="184" mass="20991">MRLFYAILLSEEMKRTLTGAQEFLKAQGIRANYTRGENLHLSLAFLGETERFSAARRAGEQLKAEPFCLSLKGVGSFRRGDSELFWAGVDLVPPLKRLQSVLSEHLQREGFQLETRRFQPHLTLAREVHVPASFDRKAFSASVSPTQMEVRAVSLMKSERIRGVLTYTELFRKPLVSKNEYAEN</sequence>
<feature type="active site" description="Proton acceptor" evidence="2">
    <location>
        <position position="121"/>
    </location>
</feature>
<dbReference type="Proteomes" id="UP000824141">
    <property type="component" value="Unassembled WGS sequence"/>
</dbReference>
<comment type="function">
    <text evidence="2">Hydrolyzes RNA 2',3'-cyclic phosphodiester to an RNA 2'-phosphomonoester.</text>
</comment>